<keyword evidence="1" id="KW-1133">Transmembrane helix</keyword>
<keyword evidence="1" id="KW-0812">Transmembrane</keyword>
<feature type="transmembrane region" description="Helical" evidence="1">
    <location>
        <begin position="24"/>
        <end position="51"/>
    </location>
</feature>
<evidence type="ECO:0000313" key="2">
    <source>
        <dbReference type="EMBL" id="KKL64410.1"/>
    </source>
</evidence>
<sequence length="123" mass="13318">MASKQTTHVQTKLRLYPGLEITALIYRIFAWVVGILGLIGAGLLGITFLLALPDSDMPGFFTIVMYFIFTELAIVGGSFLWVVSLLAAAELIKLAVNVEHNTHIAADASRKAAETASNVKNVR</sequence>
<feature type="transmembrane region" description="Helical" evidence="1">
    <location>
        <begin position="63"/>
        <end position="87"/>
    </location>
</feature>
<evidence type="ECO:0000256" key="1">
    <source>
        <dbReference type="SAM" id="Phobius"/>
    </source>
</evidence>
<protein>
    <submittedName>
        <fullName evidence="2">Uncharacterized protein</fullName>
    </submittedName>
</protein>
<dbReference type="EMBL" id="LAZR01027855">
    <property type="protein sequence ID" value="KKL64410.1"/>
    <property type="molecule type" value="Genomic_DNA"/>
</dbReference>
<name>A0A0F9G4C4_9ZZZZ</name>
<keyword evidence="1" id="KW-0472">Membrane</keyword>
<organism evidence="2">
    <name type="scientific">marine sediment metagenome</name>
    <dbReference type="NCBI Taxonomy" id="412755"/>
    <lineage>
        <taxon>unclassified sequences</taxon>
        <taxon>metagenomes</taxon>
        <taxon>ecological metagenomes</taxon>
    </lineage>
</organism>
<dbReference type="AlphaFoldDB" id="A0A0F9G4C4"/>
<reference evidence="2" key="1">
    <citation type="journal article" date="2015" name="Nature">
        <title>Complex archaea that bridge the gap between prokaryotes and eukaryotes.</title>
        <authorList>
            <person name="Spang A."/>
            <person name="Saw J.H."/>
            <person name="Jorgensen S.L."/>
            <person name="Zaremba-Niedzwiedzka K."/>
            <person name="Martijn J."/>
            <person name="Lind A.E."/>
            <person name="van Eijk R."/>
            <person name="Schleper C."/>
            <person name="Guy L."/>
            <person name="Ettema T.J."/>
        </authorList>
    </citation>
    <scope>NUCLEOTIDE SEQUENCE</scope>
</reference>
<proteinExistence type="predicted"/>
<gene>
    <name evidence="2" type="ORF">LCGC14_2165320</name>
</gene>
<comment type="caution">
    <text evidence="2">The sequence shown here is derived from an EMBL/GenBank/DDBJ whole genome shotgun (WGS) entry which is preliminary data.</text>
</comment>
<accession>A0A0F9G4C4</accession>